<dbReference type="InterPro" id="IPR050171">
    <property type="entry name" value="MFS_Transporters"/>
</dbReference>
<feature type="transmembrane region" description="Helical" evidence="7">
    <location>
        <begin position="176"/>
        <end position="199"/>
    </location>
</feature>
<feature type="transmembrane region" description="Helical" evidence="7">
    <location>
        <begin position="220"/>
        <end position="243"/>
    </location>
</feature>
<keyword evidence="5 7" id="KW-1133">Transmembrane helix</keyword>
<organism evidence="9 10">
    <name type="scientific">Microbacterium awajiense</name>
    <dbReference type="NCBI Taxonomy" id="415214"/>
    <lineage>
        <taxon>Bacteria</taxon>
        <taxon>Bacillati</taxon>
        <taxon>Actinomycetota</taxon>
        <taxon>Actinomycetes</taxon>
        <taxon>Micrococcales</taxon>
        <taxon>Microbacteriaceae</taxon>
        <taxon>Microbacterium</taxon>
    </lineage>
</organism>
<feature type="transmembrane region" description="Helical" evidence="7">
    <location>
        <begin position="7"/>
        <end position="27"/>
    </location>
</feature>
<evidence type="ECO:0000313" key="10">
    <source>
        <dbReference type="Proteomes" id="UP001501697"/>
    </source>
</evidence>
<feature type="domain" description="Major facilitator superfamily (MFS) profile" evidence="8">
    <location>
        <begin position="12"/>
        <end position="398"/>
    </location>
</feature>
<feature type="transmembrane region" description="Helical" evidence="7">
    <location>
        <begin position="373"/>
        <end position="394"/>
    </location>
</feature>
<dbReference type="Proteomes" id="UP001501697">
    <property type="component" value="Unassembled WGS sequence"/>
</dbReference>
<gene>
    <name evidence="9" type="ORF">GCM10022200_20040</name>
</gene>
<dbReference type="InterPro" id="IPR020846">
    <property type="entry name" value="MFS_dom"/>
</dbReference>
<dbReference type="EMBL" id="BAAAYU010000005">
    <property type="protein sequence ID" value="GAA3636679.1"/>
    <property type="molecule type" value="Genomic_DNA"/>
</dbReference>
<comment type="subcellular location">
    <subcellularLocation>
        <location evidence="1">Cell membrane</location>
        <topology evidence="1">Multi-pass membrane protein</topology>
    </subcellularLocation>
</comment>
<evidence type="ECO:0000256" key="5">
    <source>
        <dbReference type="ARBA" id="ARBA00022989"/>
    </source>
</evidence>
<dbReference type="PANTHER" id="PTHR23517:SF13">
    <property type="entry name" value="MAJOR FACILITATOR SUPERFAMILY MFS_1"/>
    <property type="match status" value="1"/>
</dbReference>
<feature type="transmembrane region" description="Helical" evidence="7">
    <location>
        <begin position="284"/>
        <end position="304"/>
    </location>
</feature>
<name>A0ABP7AP53_9MICO</name>
<feature type="transmembrane region" description="Helical" evidence="7">
    <location>
        <begin position="310"/>
        <end position="335"/>
    </location>
</feature>
<evidence type="ECO:0000256" key="3">
    <source>
        <dbReference type="ARBA" id="ARBA00022475"/>
    </source>
</evidence>
<dbReference type="SUPFAM" id="SSF103473">
    <property type="entry name" value="MFS general substrate transporter"/>
    <property type="match status" value="1"/>
</dbReference>
<evidence type="ECO:0000256" key="2">
    <source>
        <dbReference type="ARBA" id="ARBA00022448"/>
    </source>
</evidence>
<dbReference type="InterPro" id="IPR011701">
    <property type="entry name" value="MFS"/>
</dbReference>
<keyword evidence="2" id="KW-0813">Transport</keyword>
<dbReference type="RefSeq" id="WP_344738097.1">
    <property type="nucleotide sequence ID" value="NZ_BAAAYU010000005.1"/>
</dbReference>
<evidence type="ECO:0000259" key="8">
    <source>
        <dbReference type="PROSITE" id="PS50850"/>
    </source>
</evidence>
<protein>
    <submittedName>
        <fullName evidence="9">MFS transporter</fullName>
    </submittedName>
</protein>
<comment type="caution">
    <text evidence="9">The sequence shown here is derived from an EMBL/GenBank/DDBJ whole genome shotgun (WGS) entry which is preliminary data.</text>
</comment>
<dbReference type="PROSITE" id="PS00216">
    <property type="entry name" value="SUGAR_TRANSPORT_1"/>
    <property type="match status" value="1"/>
</dbReference>
<feature type="transmembrane region" description="Helical" evidence="7">
    <location>
        <begin position="104"/>
        <end position="126"/>
    </location>
</feature>
<keyword evidence="10" id="KW-1185">Reference proteome</keyword>
<dbReference type="PROSITE" id="PS50850">
    <property type="entry name" value="MFS"/>
    <property type="match status" value="1"/>
</dbReference>
<feature type="transmembrane region" description="Helical" evidence="7">
    <location>
        <begin position="138"/>
        <end position="164"/>
    </location>
</feature>
<evidence type="ECO:0000313" key="9">
    <source>
        <dbReference type="EMBL" id="GAA3636679.1"/>
    </source>
</evidence>
<feature type="transmembrane region" description="Helical" evidence="7">
    <location>
        <begin position="255"/>
        <end position="275"/>
    </location>
</feature>
<evidence type="ECO:0000256" key="1">
    <source>
        <dbReference type="ARBA" id="ARBA00004651"/>
    </source>
</evidence>
<evidence type="ECO:0000256" key="6">
    <source>
        <dbReference type="ARBA" id="ARBA00023136"/>
    </source>
</evidence>
<reference evidence="10" key="1">
    <citation type="journal article" date="2019" name="Int. J. Syst. Evol. Microbiol.">
        <title>The Global Catalogue of Microorganisms (GCM) 10K type strain sequencing project: providing services to taxonomists for standard genome sequencing and annotation.</title>
        <authorList>
            <consortium name="The Broad Institute Genomics Platform"/>
            <consortium name="The Broad Institute Genome Sequencing Center for Infectious Disease"/>
            <person name="Wu L."/>
            <person name="Ma J."/>
        </authorList>
    </citation>
    <scope>NUCLEOTIDE SEQUENCE [LARGE SCALE GENOMIC DNA]</scope>
    <source>
        <strain evidence="10">JCM 16544</strain>
    </source>
</reference>
<feature type="transmembrane region" description="Helical" evidence="7">
    <location>
        <begin position="47"/>
        <end position="67"/>
    </location>
</feature>
<keyword evidence="3" id="KW-1003">Cell membrane</keyword>
<accession>A0ABP7AP53</accession>
<dbReference type="Gene3D" id="1.20.1250.20">
    <property type="entry name" value="MFS general substrate transporter like domains"/>
    <property type="match status" value="1"/>
</dbReference>
<evidence type="ECO:0000256" key="4">
    <source>
        <dbReference type="ARBA" id="ARBA00022692"/>
    </source>
</evidence>
<dbReference type="InterPro" id="IPR005829">
    <property type="entry name" value="Sugar_transporter_CS"/>
</dbReference>
<evidence type="ECO:0000256" key="7">
    <source>
        <dbReference type="SAM" id="Phobius"/>
    </source>
</evidence>
<feature type="transmembrane region" description="Helical" evidence="7">
    <location>
        <begin position="347"/>
        <end position="367"/>
    </location>
</feature>
<sequence length="400" mass="41299">MTRSTHTLPAGAGFWVVAIVFFLAMSYSTVPTPLYPIYEQADGYPVWMITVIFAAYAVGVVGGLLLLGPVSDWAGRRRMSLIALALVAVAALLFIVWTEVPALLVARVVNGVGIGILSANATAHLGELRARTRPKESPVIAATVAGVATIGGLALGPIVGGLFAEFVDDPLFLPNVIYLVVILVCAVAMAFVPETVNAVAGRGRYRPQRLVVPPSSRSAFGVAGLGAFSAFALLGTFTTLTPVFLVDTFGDRDHLLAGLTAASVFASAAIAQAALMRVALRRQLTTAIVCCTLGLVAVAIGSFLPSLVLFVLGGIISGVGVGILFRSAIATAGALTDPARRGETLALLFLIAYLGLIVPVVSVGLAAEFVNEQAVMVVFAVLVLAATVSAGVAMRRRASA</sequence>
<dbReference type="InterPro" id="IPR036259">
    <property type="entry name" value="MFS_trans_sf"/>
</dbReference>
<dbReference type="Pfam" id="PF07690">
    <property type="entry name" value="MFS_1"/>
    <property type="match status" value="1"/>
</dbReference>
<dbReference type="PANTHER" id="PTHR23517">
    <property type="entry name" value="RESISTANCE PROTEIN MDTM, PUTATIVE-RELATED-RELATED"/>
    <property type="match status" value="1"/>
</dbReference>
<keyword evidence="4 7" id="KW-0812">Transmembrane</keyword>
<proteinExistence type="predicted"/>
<keyword evidence="6 7" id="KW-0472">Membrane</keyword>
<feature type="transmembrane region" description="Helical" evidence="7">
    <location>
        <begin position="79"/>
        <end position="98"/>
    </location>
</feature>